<evidence type="ECO:0000313" key="16">
    <source>
        <dbReference type="Proteomes" id="UP000239899"/>
    </source>
</evidence>
<dbReference type="PANTHER" id="PTHR23284">
    <property type="entry name" value="PROLACTIN REGULATORY ELEMENT BINDING PROTEIN"/>
    <property type="match status" value="1"/>
</dbReference>
<dbReference type="EMBL" id="LHPG02000018">
    <property type="protein sequence ID" value="PRW32974.1"/>
    <property type="molecule type" value="Genomic_DNA"/>
</dbReference>
<evidence type="ECO:0000256" key="10">
    <source>
        <dbReference type="ARBA" id="ARBA00023136"/>
    </source>
</evidence>
<keyword evidence="10" id="KW-0472">Membrane</keyword>
<feature type="region of interest" description="Disordered" evidence="13">
    <location>
        <begin position="467"/>
        <end position="490"/>
    </location>
</feature>
<dbReference type="InterPro" id="IPR015943">
    <property type="entry name" value="WD40/YVTN_repeat-like_dom_sf"/>
</dbReference>
<keyword evidence="9" id="KW-1133">Transmembrane helix</keyword>
<dbReference type="GO" id="GO:0015031">
    <property type="term" value="P:protein transport"/>
    <property type="evidence" value="ECO:0007669"/>
    <property type="project" value="UniProtKB-KW"/>
</dbReference>
<dbReference type="GO" id="GO:0005085">
    <property type="term" value="F:guanyl-nucleotide exchange factor activity"/>
    <property type="evidence" value="ECO:0007669"/>
    <property type="project" value="InterPro"/>
</dbReference>
<dbReference type="SUPFAM" id="SSF50998">
    <property type="entry name" value="Quinoprotein alcohol dehydrogenase-like"/>
    <property type="match status" value="1"/>
</dbReference>
<dbReference type="SMART" id="SM00320">
    <property type="entry name" value="WD40"/>
    <property type="match status" value="3"/>
</dbReference>
<dbReference type="SUPFAM" id="SSF47095">
    <property type="entry name" value="HMG-box"/>
    <property type="match status" value="1"/>
</dbReference>
<keyword evidence="16" id="KW-1185">Reference proteome</keyword>
<feature type="compositionally biased region" description="Low complexity" evidence="13">
    <location>
        <begin position="403"/>
        <end position="429"/>
    </location>
</feature>
<dbReference type="InterPro" id="IPR036910">
    <property type="entry name" value="HMG_box_dom_sf"/>
</dbReference>
<feature type="repeat" description="WD" evidence="11">
    <location>
        <begin position="119"/>
        <end position="144"/>
    </location>
</feature>
<evidence type="ECO:0000256" key="5">
    <source>
        <dbReference type="ARBA" id="ARBA00022737"/>
    </source>
</evidence>
<comment type="caution">
    <text evidence="15">The sequence shown here is derived from an EMBL/GenBank/DDBJ whole genome shotgun (WGS) entry which is preliminary data.</text>
</comment>
<feature type="coiled-coil region" evidence="12">
    <location>
        <begin position="527"/>
        <end position="567"/>
    </location>
</feature>
<evidence type="ECO:0000256" key="3">
    <source>
        <dbReference type="ARBA" id="ARBA00022574"/>
    </source>
</evidence>
<feature type="domain" description="YABBY protein C-terminal" evidence="14">
    <location>
        <begin position="688"/>
        <end position="722"/>
    </location>
</feature>
<dbReference type="InterPro" id="IPR045260">
    <property type="entry name" value="Sec12-like"/>
</dbReference>
<dbReference type="GO" id="GO:0005789">
    <property type="term" value="C:endoplasmic reticulum membrane"/>
    <property type="evidence" value="ECO:0007669"/>
    <property type="project" value="UniProtKB-SubCell"/>
</dbReference>
<evidence type="ECO:0000256" key="9">
    <source>
        <dbReference type="ARBA" id="ARBA00022989"/>
    </source>
</evidence>
<dbReference type="Pfam" id="PF04690">
    <property type="entry name" value="YABBY"/>
    <property type="match status" value="1"/>
</dbReference>
<keyword evidence="6" id="KW-0256">Endoplasmic reticulum</keyword>
<evidence type="ECO:0000256" key="4">
    <source>
        <dbReference type="ARBA" id="ARBA00022692"/>
    </source>
</evidence>
<keyword evidence="12" id="KW-0175">Coiled coil</keyword>
<evidence type="ECO:0000256" key="1">
    <source>
        <dbReference type="ARBA" id="ARBA00004389"/>
    </source>
</evidence>
<protein>
    <submittedName>
        <fullName evidence="15">SEC12 2</fullName>
    </submittedName>
</protein>
<reference evidence="15 16" key="1">
    <citation type="journal article" date="2018" name="Plant J.">
        <title>Genome sequences of Chlorella sorokiniana UTEX 1602 and Micractinium conductrix SAG 241.80: implications to maltose excretion by a green alga.</title>
        <authorList>
            <person name="Arriola M.B."/>
            <person name="Velmurugan N."/>
            <person name="Zhang Y."/>
            <person name="Plunkett M.H."/>
            <person name="Hondzo H."/>
            <person name="Barney B.M."/>
        </authorList>
    </citation>
    <scope>NUCLEOTIDE SEQUENCE [LARGE SCALE GENOMIC DNA]</scope>
    <source>
        <strain evidence="16">UTEX 1602</strain>
    </source>
</reference>
<evidence type="ECO:0000256" key="2">
    <source>
        <dbReference type="ARBA" id="ARBA00022448"/>
    </source>
</evidence>
<feature type="compositionally biased region" description="Low complexity" evidence="13">
    <location>
        <begin position="828"/>
        <end position="839"/>
    </location>
</feature>
<feature type="compositionally biased region" description="Low complexity" evidence="13">
    <location>
        <begin position="620"/>
        <end position="629"/>
    </location>
</feature>
<feature type="region of interest" description="Disordered" evidence="13">
    <location>
        <begin position="399"/>
        <end position="429"/>
    </location>
</feature>
<evidence type="ECO:0000256" key="8">
    <source>
        <dbReference type="ARBA" id="ARBA00022927"/>
    </source>
</evidence>
<evidence type="ECO:0000256" key="11">
    <source>
        <dbReference type="PROSITE-ProRule" id="PRU00221"/>
    </source>
</evidence>
<dbReference type="Proteomes" id="UP000239899">
    <property type="component" value="Unassembled WGS sequence"/>
</dbReference>
<evidence type="ECO:0000256" key="13">
    <source>
        <dbReference type="SAM" id="MobiDB-lite"/>
    </source>
</evidence>
<accession>A0A2P6TFU0</accession>
<dbReference type="GO" id="GO:0003400">
    <property type="term" value="P:regulation of COPII vesicle coating"/>
    <property type="evidence" value="ECO:0007669"/>
    <property type="project" value="TreeGrafter"/>
</dbReference>
<dbReference type="PANTHER" id="PTHR23284:SF0">
    <property type="entry name" value="PROLACTIN REGULATORY ELEMENT-BINDING PROTEIN"/>
    <property type="match status" value="1"/>
</dbReference>
<feature type="region of interest" description="Disordered" evidence="13">
    <location>
        <begin position="664"/>
        <end position="692"/>
    </location>
</feature>
<dbReference type="Gene3D" id="2.130.10.10">
    <property type="entry name" value="YVTN repeat-like/Quinoprotein amine dehydrogenase"/>
    <property type="match status" value="1"/>
</dbReference>
<dbReference type="InterPro" id="IPR011047">
    <property type="entry name" value="Quinoprotein_ADH-like_sf"/>
</dbReference>
<keyword evidence="3 11" id="KW-0853">WD repeat</keyword>
<dbReference type="OrthoDB" id="2013972at2759"/>
<dbReference type="AlphaFoldDB" id="A0A2P6TFU0"/>
<evidence type="ECO:0000256" key="6">
    <source>
        <dbReference type="ARBA" id="ARBA00022824"/>
    </source>
</evidence>
<gene>
    <name evidence="15" type="ORF">C2E21_8159</name>
</gene>
<feature type="region of interest" description="Disordered" evidence="13">
    <location>
        <begin position="721"/>
        <end position="839"/>
    </location>
</feature>
<dbReference type="Pfam" id="PF00400">
    <property type="entry name" value="WD40"/>
    <property type="match status" value="2"/>
</dbReference>
<dbReference type="PROSITE" id="PS50082">
    <property type="entry name" value="WD_REPEATS_2"/>
    <property type="match status" value="1"/>
</dbReference>
<name>A0A2P6TFU0_CHLSO</name>
<dbReference type="InterPro" id="IPR056775">
    <property type="entry name" value="YABBY_C"/>
</dbReference>
<feature type="region of interest" description="Disordered" evidence="13">
    <location>
        <begin position="598"/>
        <end position="629"/>
    </location>
</feature>
<evidence type="ECO:0000259" key="14">
    <source>
        <dbReference type="Pfam" id="PF04690"/>
    </source>
</evidence>
<keyword evidence="7" id="KW-0931">ER-Golgi transport</keyword>
<comment type="subcellular location">
    <subcellularLocation>
        <location evidence="1">Endoplasmic reticulum membrane</location>
        <topology evidence="1">Single-pass membrane protein</topology>
    </subcellularLocation>
</comment>
<keyword evidence="5" id="KW-0677">Repeat</keyword>
<feature type="compositionally biased region" description="Low complexity" evidence="13">
    <location>
        <begin position="762"/>
        <end position="778"/>
    </location>
</feature>
<dbReference type="STRING" id="3076.A0A2P6TFU0"/>
<evidence type="ECO:0000256" key="12">
    <source>
        <dbReference type="SAM" id="Coils"/>
    </source>
</evidence>
<sequence length="839" mass="88390">MVRKKKEWGIKYGCPIYGMAWPPGEHVYMCGGGGHGIENKVVVLSCRDGVQSEEVAKLNTGKDAAYRLVMHPSGRSLVCGMSIGGLERVDLQPSSSGGPPQLSLSQGEFKEATRGIGPVKGMSFSSDGRLLALGGEDGSIEVWEWPAMKRRLRWEASQKAIRNVDFSAAHADGVLISCDEAGACRLWAADSGEQIAELQAPPDMPRATFFRCRTCREEEGGGILLFTPMKWKREGWIVKWRQDEDGTIRVVDRSRKAVAPAPICGFELSRSGELLAAVTPDGDQLVIDADSLRVIKHVKAAHMTFATSVAFSPDEQYIISGSSDASAVLTRIGPSPSAGGGTASLLLMLLAALVAVLAVPIPEELRQVRPPSIVIRCGGCNRLLGVPMALAAYGPIEPPPAVEQPAPQATQATRAASGSSRGASRSSFLQQQLAHMQAQQVTQAAAAAAAAVLQQAQQQQAQQQQQQQQVQVQGPPQSQPALPLTPRQKPQLPIAPLHTALRLPPLALTSAPLPTLSPLPSLQPSLAEQQEQQGQQLERSLSVLQLAQQAQAEAAALQVDIEVQQRETLAPSAAGETSSEDPFMELLSQIDFSPLPLPGAPSLSQFGKSRSLPPGRGGRAAAAADSTAAELEVGEAPSLAHCGAHSLPVSSGSAAAAAAVAVAAEDSQGGVPAKVRKGDTNGAAARPKRPPTAYQKFVKEEYERLKRAHPGMPRHEAFQLATQAVSARSGRASSGGGGDDETAAATLHSPPQEAWTPAVLNASPLHPLLADPSASLPLEGSLTWATAPQNKRRRRSEDCLAPMSGDAAVAVPAPRQPSSPTAALQAYQQQQQQQQSGRS</sequence>
<keyword evidence="2" id="KW-0813">Transport</keyword>
<evidence type="ECO:0000313" key="15">
    <source>
        <dbReference type="EMBL" id="PRW32974.1"/>
    </source>
</evidence>
<proteinExistence type="predicted"/>
<keyword evidence="4" id="KW-0812">Transmembrane</keyword>
<dbReference type="Gene3D" id="1.10.30.10">
    <property type="entry name" value="High mobility group box domain"/>
    <property type="match status" value="1"/>
</dbReference>
<organism evidence="15 16">
    <name type="scientific">Chlorella sorokiniana</name>
    <name type="common">Freshwater green alga</name>
    <dbReference type="NCBI Taxonomy" id="3076"/>
    <lineage>
        <taxon>Eukaryota</taxon>
        <taxon>Viridiplantae</taxon>
        <taxon>Chlorophyta</taxon>
        <taxon>core chlorophytes</taxon>
        <taxon>Trebouxiophyceae</taxon>
        <taxon>Chlorellales</taxon>
        <taxon>Chlorellaceae</taxon>
        <taxon>Chlorella clade</taxon>
        <taxon>Chlorella</taxon>
    </lineage>
</organism>
<dbReference type="GO" id="GO:0006888">
    <property type="term" value="P:endoplasmic reticulum to Golgi vesicle-mediated transport"/>
    <property type="evidence" value="ECO:0007669"/>
    <property type="project" value="TreeGrafter"/>
</dbReference>
<dbReference type="InterPro" id="IPR001680">
    <property type="entry name" value="WD40_rpt"/>
</dbReference>
<evidence type="ECO:0000256" key="7">
    <source>
        <dbReference type="ARBA" id="ARBA00022892"/>
    </source>
</evidence>
<keyword evidence="8" id="KW-0653">Protein transport</keyword>